<dbReference type="EMBL" id="PGVA01000041">
    <property type="protein sequence ID" value="PLR80991.1"/>
    <property type="molecule type" value="Genomic_DNA"/>
</dbReference>
<accession>A0A2N5GIZ7</accession>
<keyword evidence="5" id="KW-1185">Reference proteome</keyword>
<evidence type="ECO:0000256" key="1">
    <source>
        <dbReference type="SAM" id="SignalP"/>
    </source>
</evidence>
<dbReference type="AlphaFoldDB" id="A0A2N5GIZ7"/>
<dbReference type="OrthoDB" id="2607309at2"/>
<proteinExistence type="predicted"/>
<reference evidence="2 4" key="1">
    <citation type="submission" date="2017-11" db="EMBL/GenBank/DDBJ databases">
        <title>Comparitive Functional Genomics of Dry Heat Resistant strains isolated from the Viking Spacecraft.</title>
        <authorList>
            <person name="Seuylemezian A."/>
            <person name="Cooper K."/>
            <person name="Vaishampayan P."/>
        </authorList>
    </citation>
    <scope>NUCLEOTIDE SEQUENCE [LARGE SCALE GENOMIC DNA]</scope>
    <source>
        <strain evidence="2 4">M4.6</strain>
    </source>
</reference>
<dbReference type="EMBL" id="PGVD01000019">
    <property type="protein sequence ID" value="PLR99033.1"/>
    <property type="molecule type" value="Genomic_DNA"/>
</dbReference>
<dbReference type="PROSITE" id="PS51257">
    <property type="entry name" value="PROKAR_LIPOPROTEIN"/>
    <property type="match status" value="1"/>
</dbReference>
<protein>
    <recommendedName>
        <fullName evidence="6">Lipoprotein</fullName>
    </recommendedName>
</protein>
<evidence type="ECO:0000313" key="2">
    <source>
        <dbReference type="EMBL" id="PLR80991.1"/>
    </source>
</evidence>
<evidence type="ECO:0008006" key="6">
    <source>
        <dbReference type="Google" id="ProtNLM"/>
    </source>
</evidence>
<feature type="signal peptide" evidence="1">
    <location>
        <begin position="1"/>
        <end position="21"/>
    </location>
</feature>
<comment type="caution">
    <text evidence="2">The sequence shown here is derived from an EMBL/GenBank/DDBJ whole genome shotgun (WGS) entry which is preliminary data.</text>
</comment>
<dbReference type="InterPro" id="IPR045956">
    <property type="entry name" value="DUF6376"/>
</dbReference>
<organism evidence="2 4">
    <name type="scientific">Bacillus canaveralius</name>
    <dbReference type="NCBI Taxonomy" id="1403243"/>
    <lineage>
        <taxon>Bacteria</taxon>
        <taxon>Bacillati</taxon>
        <taxon>Bacillota</taxon>
        <taxon>Bacilli</taxon>
        <taxon>Bacillales</taxon>
        <taxon>Bacillaceae</taxon>
        <taxon>Bacillus</taxon>
    </lineage>
</organism>
<evidence type="ECO:0000313" key="3">
    <source>
        <dbReference type="EMBL" id="PLR99033.1"/>
    </source>
</evidence>
<feature type="chain" id="PRO_5039375564" description="Lipoprotein" evidence="1">
    <location>
        <begin position="22"/>
        <end position="147"/>
    </location>
</feature>
<dbReference type="Proteomes" id="UP000234951">
    <property type="component" value="Unassembled WGS sequence"/>
</dbReference>
<dbReference type="Proteomes" id="UP000235114">
    <property type="component" value="Unassembled WGS sequence"/>
</dbReference>
<dbReference type="RefSeq" id="WP_101578364.1">
    <property type="nucleotide sequence ID" value="NZ_PGVA01000041.1"/>
</dbReference>
<name>A0A2N5GIZ7_9BACI</name>
<keyword evidence="1" id="KW-0732">Signal</keyword>
<evidence type="ECO:0000313" key="4">
    <source>
        <dbReference type="Proteomes" id="UP000234951"/>
    </source>
</evidence>
<dbReference type="Pfam" id="PF19903">
    <property type="entry name" value="DUF6376"/>
    <property type="match status" value="1"/>
</dbReference>
<reference evidence="3 5" key="2">
    <citation type="submission" date="2017-12" db="EMBL/GenBank/DDBJ databases">
        <title>Comparative Functional Genomics of Dry Heat Resistant strains isolated from the Viking Spacecraft.</title>
        <authorList>
            <person name="Seuylemezian A."/>
            <person name="Cooper K."/>
            <person name="Vaishampayan P."/>
        </authorList>
    </citation>
    <scope>NUCLEOTIDE SEQUENCE [LARGE SCALE GENOMIC DNA]</scope>
    <source>
        <strain evidence="3 5">ATCC 29669</strain>
    </source>
</reference>
<evidence type="ECO:0000313" key="5">
    <source>
        <dbReference type="Proteomes" id="UP000235114"/>
    </source>
</evidence>
<sequence length="147" mass="16441">MKKNITIVGMIAILLSGCSFMEDLNQSVEYVNDATTYINEANQFREELPKLAEEAIANNESVQELKNSLINMKEDAEIFIAIEPPQMAEDIHAQLTDYSEQLKAAIDTYLENIELGNLDLTTLEDSQILTTLNEISSVVEQLEQLGS</sequence>
<gene>
    <name evidence="2" type="ORF">CU635_15875</name>
    <name evidence="3" type="ORF">CVD25_07075</name>
</gene>